<name>A0A1J1I8U1_9DIPT</name>
<evidence type="ECO:0000313" key="3">
    <source>
        <dbReference type="Proteomes" id="UP000183832"/>
    </source>
</evidence>
<keyword evidence="1" id="KW-0472">Membrane</keyword>
<gene>
    <name evidence="2" type="ORF">CLUMA_CG008333</name>
</gene>
<dbReference type="EMBL" id="CVRI01000040">
    <property type="protein sequence ID" value="CRK94841.1"/>
    <property type="molecule type" value="Genomic_DNA"/>
</dbReference>
<proteinExistence type="predicted"/>
<accession>A0A1J1I8U1</accession>
<dbReference type="AlphaFoldDB" id="A0A1J1I8U1"/>
<dbReference type="Proteomes" id="UP000183832">
    <property type="component" value="Unassembled WGS sequence"/>
</dbReference>
<evidence type="ECO:0000256" key="1">
    <source>
        <dbReference type="SAM" id="Phobius"/>
    </source>
</evidence>
<keyword evidence="3" id="KW-1185">Reference proteome</keyword>
<organism evidence="2 3">
    <name type="scientific">Clunio marinus</name>
    <dbReference type="NCBI Taxonomy" id="568069"/>
    <lineage>
        <taxon>Eukaryota</taxon>
        <taxon>Metazoa</taxon>
        <taxon>Ecdysozoa</taxon>
        <taxon>Arthropoda</taxon>
        <taxon>Hexapoda</taxon>
        <taxon>Insecta</taxon>
        <taxon>Pterygota</taxon>
        <taxon>Neoptera</taxon>
        <taxon>Endopterygota</taxon>
        <taxon>Diptera</taxon>
        <taxon>Nematocera</taxon>
        <taxon>Chironomoidea</taxon>
        <taxon>Chironomidae</taxon>
        <taxon>Clunio</taxon>
    </lineage>
</organism>
<protein>
    <submittedName>
        <fullName evidence="2">CLUMA_CG008333, isoform A</fullName>
    </submittedName>
</protein>
<keyword evidence="1" id="KW-0812">Transmembrane</keyword>
<sequence>MLRRLKVIRVDFEYLVKAKSCEKYKIYHSTFFIIKFSSTGFSFVVLTLFLPFHLAKKALFVDLNPFQRGKKPTEQKYQTHCSLLNEQRKSESVKMKTCDFEFPQMEISRL</sequence>
<keyword evidence="1" id="KW-1133">Transmembrane helix</keyword>
<reference evidence="2 3" key="1">
    <citation type="submission" date="2015-04" db="EMBL/GenBank/DDBJ databases">
        <authorList>
            <person name="Syromyatnikov M.Y."/>
            <person name="Popov V.N."/>
        </authorList>
    </citation>
    <scope>NUCLEOTIDE SEQUENCE [LARGE SCALE GENOMIC DNA]</scope>
</reference>
<feature type="transmembrane region" description="Helical" evidence="1">
    <location>
        <begin position="32"/>
        <end position="54"/>
    </location>
</feature>
<evidence type="ECO:0000313" key="2">
    <source>
        <dbReference type="EMBL" id="CRK94841.1"/>
    </source>
</evidence>